<protein>
    <submittedName>
        <fullName evidence="3">Uncharacterized protein</fullName>
    </submittedName>
</protein>
<dbReference type="EMBL" id="CP113797">
    <property type="protein sequence ID" value="WAL60954.1"/>
    <property type="molecule type" value="Genomic_DNA"/>
</dbReference>
<sequence length="114" mass="12130">MNPQRIGANQIQPLPVASPHMAKAQTIQSRLFAAGLFMVSIGGTFAIFGCVPLMARFISPISPRTVPAQVQAFPDLRASSEALPSKQAASRNQLSRATLSSNRTPTVLPSRSSL</sequence>
<proteinExistence type="predicted"/>
<keyword evidence="4" id="KW-1185">Reference proteome</keyword>
<dbReference type="AlphaFoldDB" id="A0A9E8ZCW8"/>
<organism evidence="3 4">
    <name type="scientific">Thermocoleostomius sinensis A174</name>
    <dbReference type="NCBI Taxonomy" id="2016057"/>
    <lineage>
        <taxon>Bacteria</taxon>
        <taxon>Bacillati</taxon>
        <taxon>Cyanobacteriota</taxon>
        <taxon>Cyanophyceae</taxon>
        <taxon>Oculatellales</taxon>
        <taxon>Oculatellaceae</taxon>
        <taxon>Thermocoleostomius</taxon>
    </lineage>
</organism>
<reference evidence="3" key="1">
    <citation type="submission" date="2022-12" db="EMBL/GenBank/DDBJ databases">
        <title>Polyphasic identification of a Novel Hot-Spring Cyanobacterium Ocullathermofonsia sinensis gen nov. sp. nov. and Genomic Insights on its Adaptations to the Thermal Habitat.</title>
        <authorList>
            <person name="Daroch M."/>
            <person name="Tang J."/>
            <person name="Jiang Y."/>
        </authorList>
    </citation>
    <scope>NUCLEOTIDE SEQUENCE</scope>
    <source>
        <strain evidence="3">PKUAC-SCTA174</strain>
    </source>
</reference>
<keyword evidence="2" id="KW-0472">Membrane</keyword>
<feature type="region of interest" description="Disordered" evidence="1">
    <location>
        <begin position="81"/>
        <end position="114"/>
    </location>
</feature>
<dbReference type="Proteomes" id="UP001163152">
    <property type="component" value="Chromosome"/>
</dbReference>
<keyword evidence="2" id="KW-0812">Transmembrane</keyword>
<dbReference type="RefSeq" id="WP_268610910.1">
    <property type="nucleotide sequence ID" value="NZ_CP113797.1"/>
</dbReference>
<evidence type="ECO:0000313" key="4">
    <source>
        <dbReference type="Proteomes" id="UP001163152"/>
    </source>
</evidence>
<feature type="transmembrane region" description="Helical" evidence="2">
    <location>
        <begin position="31"/>
        <end position="55"/>
    </location>
</feature>
<feature type="compositionally biased region" description="Polar residues" evidence="1">
    <location>
        <begin position="87"/>
        <end position="114"/>
    </location>
</feature>
<gene>
    <name evidence="3" type="ORF">OXH18_02850</name>
</gene>
<keyword evidence="2" id="KW-1133">Transmembrane helix</keyword>
<evidence type="ECO:0000256" key="2">
    <source>
        <dbReference type="SAM" id="Phobius"/>
    </source>
</evidence>
<evidence type="ECO:0000256" key="1">
    <source>
        <dbReference type="SAM" id="MobiDB-lite"/>
    </source>
</evidence>
<accession>A0A9E8ZCW8</accession>
<name>A0A9E8ZCW8_9CYAN</name>
<dbReference type="KEGG" id="tsin:OXH18_02850"/>
<evidence type="ECO:0000313" key="3">
    <source>
        <dbReference type="EMBL" id="WAL60954.1"/>
    </source>
</evidence>